<reference evidence="1 2" key="1">
    <citation type="submission" date="2023-07" db="EMBL/GenBank/DDBJ databases">
        <title>Functional and genomic diversity of the sorghum phyllosphere microbiome.</title>
        <authorList>
            <person name="Shade A."/>
        </authorList>
    </citation>
    <scope>NUCLEOTIDE SEQUENCE [LARGE SCALE GENOMIC DNA]</scope>
    <source>
        <strain evidence="1 2">SORGH_AS_0892</strain>
    </source>
</reference>
<proteinExistence type="predicted"/>
<accession>A0ABU0UAH0</accession>
<keyword evidence="2" id="KW-1185">Reference proteome</keyword>
<evidence type="ECO:0008006" key="3">
    <source>
        <dbReference type="Google" id="ProtNLM"/>
    </source>
</evidence>
<organism evidence="1 2">
    <name type="scientific">Sphingobacterium zeae</name>
    <dbReference type="NCBI Taxonomy" id="1776859"/>
    <lineage>
        <taxon>Bacteria</taxon>
        <taxon>Pseudomonadati</taxon>
        <taxon>Bacteroidota</taxon>
        <taxon>Sphingobacteriia</taxon>
        <taxon>Sphingobacteriales</taxon>
        <taxon>Sphingobacteriaceae</taxon>
        <taxon>Sphingobacterium</taxon>
    </lineage>
</organism>
<sequence length="288" mass="33170">MEYEDRIVVFIDLLGFKDLLGSTVNKDGTDNSEGINTVIDAYNAIRDVWNLDAPNDKYLKSLPEGSKKITTFSDSIVISFLAKERSEIFYTLLEVKWMVMRLIDKGVLCRGAISYGKFIHSDRYLFGPALVEAYLLESKAANYPRIILDRSIIDLAGQAKSEHHSSDDEIEFVESLLEKDLDGMYFIDYFRKAQAELDDPDYDFPKYIDTLASKIRYGMNISKTPSRADLRVKFLWMKEKYNSLVDAVKNKEFLKYIESIDSNLYDFYKSLNKINPSNAVGVSRRKLK</sequence>
<dbReference type="RefSeq" id="WP_307187275.1">
    <property type="nucleotide sequence ID" value="NZ_JAUTBA010000001.1"/>
</dbReference>
<evidence type="ECO:0000313" key="1">
    <source>
        <dbReference type="EMBL" id="MDQ1151853.1"/>
    </source>
</evidence>
<comment type="caution">
    <text evidence="1">The sequence shown here is derived from an EMBL/GenBank/DDBJ whole genome shotgun (WGS) entry which is preliminary data.</text>
</comment>
<protein>
    <recommendedName>
        <fullName evidence="3">Guanylate cyclase domain-containing protein</fullName>
    </recommendedName>
</protein>
<gene>
    <name evidence="1" type="ORF">QE382_003837</name>
</gene>
<dbReference type="EMBL" id="JAUTBA010000001">
    <property type="protein sequence ID" value="MDQ1151853.1"/>
    <property type="molecule type" value="Genomic_DNA"/>
</dbReference>
<dbReference type="Proteomes" id="UP001244640">
    <property type="component" value="Unassembled WGS sequence"/>
</dbReference>
<name>A0ABU0UAH0_9SPHI</name>
<evidence type="ECO:0000313" key="2">
    <source>
        <dbReference type="Proteomes" id="UP001244640"/>
    </source>
</evidence>